<reference evidence="3 4" key="1">
    <citation type="journal article" date="2016" name="Genome Announc.">
        <title>First Complete Genome Sequence of a Subdivision 6 Acidobacterium Strain.</title>
        <authorList>
            <person name="Huang S."/>
            <person name="Vieira S."/>
            <person name="Bunk B."/>
            <person name="Riedel T."/>
            <person name="Sproer C."/>
            <person name="Overmann J."/>
        </authorList>
    </citation>
    <scope>NUCLEOTIDE SEQUENCE [LARGE SCALE GENOMIC DNA]</scope>
    <source>
        <strain evidence="4">DSM 100886 HEG_-6_39</strain>
    </source>
</reference>
<organism evidence="3 4">
    <name type="scientific">Luteitalea pratensis</name>
    <dbReference type="NCBI Taxonomy" id="1855912"/>
    <lineage>
        <taxon>Bacteria</taxon>
        <taxon>Pseudomonadati</taxon>
        <taxon>Acidobacteriota</taxon>
        <taxon>Vicinamibacteria</taxon>
        <taxon>Vicinamibacterales</taxon>
        <taxon>Vicinamibacteraceae</taxon>
        <taxon>Luteitalea</taxon>
    </lineage>
</organism>
<keyword evidence="4" id="KW-1185">Reference proteome</keyword>
<dbReference type="SUPFAM" id="SSF56235">
    <property type="entry name" value="N-terminal nucleophile aminohydrolases (Ntn hydrolases)"/>
    <property type="match status" value="1"/>
</dbReference>
<name>A0A143PMZ7_LUTPR</name>
<keyword evidence="2" id="KW-0472">Membrane</keyword>
<evidence type="ECO:0000256" key="1">
    <source>
        <dbReference type="SAM" id="MobiDB-lite"/>
    </source>
</evidence>
<protein>
    <submittedName>
        <fullName evidence="3">Uncharacterized protein</fullName>
    </submittedName>
</protein>
<feature type="region of interest" description="Disordered" evidence="1">
    <location>
        <begin position="58"/>
        <end position="81"/>
    </location>
</feature>
<dbReference type="KEGG" id="abac:LuPra_02675"/>
<dbReference type="AlphaFoldDB" id="A0A143PMZ7"/>
<dbReference type="STRING" id="1855912.LuPra_02675"/>
<gene>
    <name evidence="3" type="ORF">LuPra_02675</name>
</gene>
<reference evidence="4" key="2">
    <citation type="submission" date="2016-04" db="EMBL/GenBank/DDBJ databases">
        <title>First Complete Genome Sequence of a Subdivision 6 Acidobacterium.</title>
        <authorList>
            <person name="Huang S."/>
            <person name="Vieira S."/>
            <person name="Bunk B."/>
            <person name="Riedel T."/>
            <person name="Sproeer C."/>
            <person name="Overmann J."/>
        </authorList>
    </citation>
    <scope>NUCLEOTIDE SEQUENCE [LARGE SCALE GENOMIC DNA]</scope>
    <source>
        <strain evidence="4">DSM 100886 HEG_-6_39</strain>
    </source>
</reference>
<dbReference type="EMBL" id="CP015136">
    <property type="protein sequence ID" value="AMY09458.1"/>
    <property type="molecule type" value="Genomic_DNA"/>
</dbReference>
<dbReference type="InterPro" id="IPR029055">
    <property type="entry name" value="Ntn_hydrolases_N"/>
</dbReference>
<dbReference type="Proteomes" id="UP000076079">
    <property type="component" value="Chromosome"/>
</dbReference>
<evidence type="ECO:0000313" key="3">
    <source>
        <dbReference type="EMBL" id="AMY09458.1"/>
    </source>
</evidence>
<keyword evidence="2" id="KW-1133">Transmembrane helix</keyword>
<sequence>MRLIPPGWLLVLPNLIVVSLVGLMAPVTAQVGMPQRARGGMVASDQSIASEVGAQVMRRGGNAGENPTPTCRTLHTRETTT</sequence>
<keyword evidence="2" id="KW-0812">Transmembrane</keyword>
<evidence type="ECO:0000313" key="4">
    <source>
        <dbReference type="Proteomes" id="UP000076079"/>
    </source>
</evidence>
<feature type="transmembrane region" description="Helical" evidence="2">
    <location>
        <begin position="6"/>
        <end position="29"/>
    </location>
</feature>
<evidence type="ECO:0000256" key="2">
    <source>
        <dbReference type="SAM" id="Phobius"/>
    </source>
</evidence>
<proteinExistence type="predicted"/>
<accession>A0A143PMZ7</accession>